<proteinExistence type="predicted"/>
<feature type="compositionally biased region" description="Low complexity" evidence="1">
    <location>
        <begin position="761"/>
        <end position="801"/>
    </location>
</feature>
<organism evidence="4 5">
    <name type="scientific">Nonomuraea harbinensis</name>
    <dbReference type="NCBI Taxonomy" id="1286938"/>
    <lineage>
        <taxon>Bacteria</taxon>
        <taxon>Bacillati</taxon>
        <taxon>Actinomycetota</taxon>
        <taxon>Actinomycetes</taxon>
        <taxon>Streptosporangiales</taxon>
        <taxon>Streptosporangiaceae</taxon>
        <taxon>Nonomuraea</taxon>
    </lineage>
</organism>
<comment type="caution">
    <text evidence="4">The sequence shown here is derived from an EMBL/GenBank/DDBJ whole genome shotgun (WGS) entry which is preliminary data.</text>
</comment>
<keyword evidence="2" id="KW-0472">Membrane</keyword>
<accession>A0ABW1C3Q1</accession>
<feature type="domain" description="AAA+ ATPase" evidence="3">
    <location>
        <begin position="238"/>
        <end position="432"/>
    </location>
</feature>
<protein>
    <submittedName>
        <fullName evidence="4">AAA family ATPase</fullName>
    </submittedName>
</protein>
<keyword evidence="2" id="KW-1133">Transmembrane helix</keyword>
<dbReference type="InterPro" id="IPR037219">
    <property type="entry name" value="Peptidase_M41-like"/>
</dbReference>
<evidence type="ECO:0000256" key="1">
    <source>
        <dbReference type="SAM" id="MobiDB-lite"/>
    </source>
</evidence>
<dbReference type="PANTHER" id="PTHR23076:SF97">
    <property type="entry name" value="ATP-DEPENDENT ZINC METALLOPROTEASE YME1L1"/>
    <property type="match status" value="1"/>
</dbReference>
<dbReference type="SUPFAM" id="SSF52540">
    <property type="entry name" value="P-loop containing nucleoside triphosphate hydrolases"/>
    <property type="match status" value="1"/>
</dbReference>
<sequence length="1028" mass="109092">MKTTPHAGLRAPGSGPAGPDAATAEKRRLWDRSRFLAGLTAVYLVLALKVMADHPGIVPFADAVRVVARDHQWIFWLLGAEAARQLHLLAGERLPGYRRFWGRRVFGGWERWSHRRLDDWTRFRLARLAKIAVWVALLALVLAAVLGTSPAVALFEAPALLPRALPLVFQIAVPLVVIIVFAALLWFLSRGGVETYFPGDVTTRFADVWGQDHVVERIRQSLVLLEKPGEIERRGGYVPGGLLLWGPPGTGKTLIAEAVAGETGKPYVVVDSGAFTGTFAGVGVLKVRTLFRKLRRLALRYGGVVVLFDDADALGGRGRPGPPAEGGGLSGCHGPDYLSEESRSVLAFPGEPFDGGGGDARTQRALLTELSGLKEPRGLFNRTVRRLLGMRPKPPPPYRVLVILATERPDALDPALLRPGRVDRVHRVGHPSRAGRLRTYQGYFAEVAHELTAEQIGRLAAITPYATGATIKDLVNESLISAVCDGRETITWPDVLRARRQRLGPDEHVERERHAVAVHEACHAVVAYVTRSHQEIGLATIEKGAGDLGPSNGSTRWKSEYEADIMVSLASLAGERMFFGEDSSSGVRGDLHAATCLSALMESSWGMGSGVTSLPALRELGITGGRPGVLGERIEDNLARLLDKTGDLLAEHRRDVLCLAHALETHRTLDGDDVVAILRRRRGPVVDGTMYASDEFYRNLEEYHAEAALAHREHRPVARDLPGAAETVTPAPPGDGSTVPAPETANPLAFAVPGTDPDWIGAPGTAPAWPGAPGTAPAWPGAPGTAPAWPGAPGTAPAWSGASGGDTPRSDPAWPAAHAGAGAAPPDPGWSGASPVVRGPAPLSLAAGEGDEGRPEIVPWGSEQPPPPPRAVPLIVDDTVEQPPPRGRTGRLWVVAASLFMLVGLAIILALALTGVLTAGPASGTETGAAAAPGPAPGIASPWLLIALFVVVVAVVVGVGLTTVAVKGVRVAQAKAERDRDEAHARAQLLAAALDPDTAMRLLGYDGNGRRELGQEYRLTTGDKKRRP</sequence>
<feature type="transmembrane region" description="Helical" evidence="2">
    <location>
        <begin position="131"/>
        <end position="155"/>
    </location>
</feature>
<evidence type="ECO:0000313" key="4">
    <source>
        <dbReference type="EMBL" id="MFC5819832.1"/>
    </source>
</evidence>
<dbReference type="Proteomes" id="UP001596096">
    <property type="component" value="Unassembled WGS sequence"/>
</dbReference>
<feature type="transmembrane region" description="Helical" evidence="2">
    <location>
        <begin position="167"/>
        <end position="188"/>
    </location>
</feature>
<dbReference type="Gene3D" id="1.20.58.760">
    <property type="entry name" value="Peptidase M41"/>
    <property type="match status" value="1"/>
</dbReference>
<feature type="transmembrane region" description="Helical" evidence="2">
    <location>
        <begin position="892"/>
        <end position="913"/>
    </location>
</feature>
<keyword evidence="2" id="KW-0812">Transmembrane</keyword>
<dbReference type="Pfam" id="PF01434">
    <property type="entry name" value="Peptidase_M41"/>
    <property type="match status" value="1"/>
</dbReference>
<name>A0ABW1C3Q1_9ACTN</name>
<dbReference type="Gene3D" id="3.40.50.300">
    <property type="entry name" value="P-loop containing nucleotide triphosphate hydrolases"/>
    <property type="match status" value="1"/>
</dbReference>
<dbReference type="RefSeq" id="WP_308248952.1">
    <property type="nucleotide sequence ID" value="NZ_JAHKRN010000015.1"/>
</dbReference>
<feature type="compositionally biased region" description="Low complexity" evidence="1">
    <location>
        <begin position="11"/>
        <end position="22"/>
    </location>
</feature>
<feature type="region of interest" description="Disordered" evidence="1">
    <location>
        <begin position="1"/>
        <end position="23"/>
    </location>
</feature>
<evidence type="ECO:0000259" key="3">
    <source>
        <dbReference type="SMART" id="SM00382"/>
    </source>
</evidence>
<feature type="transmembrane region" description="Helical" evidence="2">
    <location>
        <begin position="943"/>
        <end position="966"/>
    </location>
</feature>
<dbReference type="Pfam" id="PF00004">
    <property type="entry name" value="AAA"/>
    <property type="match status" value="2"/>
</dbReference>
<dbReference type="PANTHER" id="PTHR23076">
    <property type="entry name" value="METALLOPROTEASE M41 FTSH"/>
    <property type="match status" value="1"/>
</dbReference>
<gene>
    <name evidence="4" type="ORF">ACFPUY_32440</name>
</gene>
<evidence type="ECO:0000313" key="5">
    <source>
        <dbReference type="Proteomes" id="UP001596096"/>
    </source>
</evidence>
<feature type="region of interest" description="Disordered" evidence="1">
    <location>
        <begin position="723"/>
        <end position="868"/>
    </location>
</feature>
<dbReference type="InterPro" id="IPR000642">
    <property type="entry name" value="Peptidase_M41"/>
</dbReference>
<dbReference type="InterPro" id="IPR003959">
    <property type="entry name" value="ATPase_AAA_core"/>
</dbReference>
<feature type="compositionally biased region" description="Low complexity" evidence="1">
    <location>
        <begin position="811"/>
        <end position="835"/>
    </location>
</feature>
<evidence type="ECO:0000256" key="2">
    <source>
        <dbReference type="SAM" id="Phobius"/>
    </source>
</evidence>
<reference evidence="5" key="1">
    <citation type="journal article" date="2019" name="Int. J. Syst. Evol. Microbiol.">
        <title>The Global Catalogue of Microorganisms (GCM) 10K type strain sequencing project: providing services to taxonomists for standard genome sequencing and annotation.</title>
        <authorList>
            <consortium name="The Broad Institute Genomics Platform"/>
            <consortium name="The Broad Institute Genome Sequencing Center for Infectious Disease"/>
            <person name="Wu L."/>
            <person name="Ma J."/>
        </authorList>
    </citation>
    <scope>NUCLEOTIDE SEQUENCE [LARGE SCALE GENOMIC DNA]</scope>
    <source>
        <strain evidence="5">CGMCC 4.7106</strain>
    </source>
</reference>
<dbReference type="Gene3D" id="1.10.8.60">
    <property type="match status" value="1"/>
</dbReference>
<dbReference type="SUPFAM" id="SSF140990">
    <property type="entry name" value="FtsH protease domain-like"/>
    <property type="match status" value="1"/>
</dbReference>
<dbReference type="InterPro" id="IPR027417">
    <property type="entry name" value="P-loop_NTPase"/>
</dbReference>
<dbReference type="EMBL" id="JBHSNW010000021">
    <property type="protein sequence ID" value="MFC5819832.1"/>
    <property type="molecule type" value="Genomic_DNA"/>
</dbReference>
<dbReference type="InterPro" id="IPR003593">
    <property type="entry name" value="AAA+_ATPase"/>
</dbReference>
<dbReference type="SMART" id="SM00382">
    <property type="entry name" value="AAA"/>
    <property type="match status" value="1"/>
</dbReference>
<dbReference type="PRINTS" id="PR00830">
    <property type="entry name" value="ENDOLAPTASE"/>
</dbReference>
<keyword evidence="5" id="KW-1185">Reference proteome</keyword>